<dbReference type="SUPFAM" id="SSF55469">
    <property type="entry name" value="FMN-dependent nitroreductase-like"/>
    <property type="match status" value="1"/>
</dbReference>
<dbReference type="InterPro" id="IPR029479">
    <property type="entry name" value="Nitroreductase"/>
</dbReference>
<evidence type="ECO:0000256" key="2">
    <source>
        <dbReference type="ARBA" id="ARBA00023002"/>
    </source>
</evidence>
<dbReference type="PANTHER" id="PTHR43673">
    <property type="entry name" value="NAD(P)H NITROREDUCTASE YDGI-RELATED"/>
    <property type="match status" value="1"/>
</dbReference>
<protein>
    <submittedName>
        <fullName evidence="5">Nitroreductase</fullName>
    </submittedName>
</protein>
<gene>
    <name evidence="5" type="ORF">GO755_21015</name>
</gene>
<keyword evidence="2" id="KW-0560">Oxidoreductase</keyword>
<dbReference type="CDD" id="cd02062">
    <property type="entry name" value="Nitro_FMN_reductase"/>
    <property type="match status" value="1"/>
</dbReference>
<comment type="caution">
    <text evidence="5">The sequence shown here is derived from an EMBL/GenBank/DDBJ whole genome shotgun (WGS) entry which is preliminary data.</text>
</comment>
<sequence length="344" mass="39949">MVKKIRHRLHSIYKNVLPTFFIGTPFVSSVYYLLFSSNFRREERAVLAGKVKHLKDSNKEKASMYTLIRNVHRLEKGLLMRPRREVFALDFIGETMNNFQTLYRPESCVENSQIKWAHDVLNEYFSVTGSHPALNAERERFNKITASPERPKPTSIPYQRIETNKPSISYDSFYKLTKYRRSVRWFQDKKVPHELLDKAILAANQAPTACNRQPYSFRIIDEAEMLDRIVKIPMGTKGYSQNIPMMVVVVGHLDAYFDERDRHLIYIDSSLAAMSLILALETLGLGSCIINWPDIEVKELQMQKILKLENYQRPIMCIAIGIPDSEGMVAYSEKRSLQAIRSYN</sequence>
<feature type="domain" description="Nitroreductase" evidence="4">
    <location>
        <begin position="178"/>
        <end position="231"/>
    </location>
</feature>
<proteinExistence type="inferred from homology"/>
<evidence type="ECO:0000313" key="6">
    <source>
        <dbReference type="Proteomes" id="UP000436006"/>
    </source>
</evidence>
<keyword evidence="6" id="KW-1185">Reference proteome</keyword>
<name>A0A7K1SFE0_9BACT</name>
<feature type="domain" description="Nitroreductase" evidence="4">
    <location>
        <begin position="244"/>
        <end position="321"/>
    </location>
</feature>
<dbReference type="EMBL" id="WPIN01000008">
    <property type="protein sequence ID" value="MVM32535.1"/>
    <property type="molecule type" value="Genomic_DNA"/>
</dbReference>
<evidence type="ECO:0000259" key="4">
    <source>
        <dbReference type="Pfam" id="PF00881"/>
    </source>
</evidence>
<dbReference type="RefSeq" id="WP_157587267.1">
    <property type="nucleotide sequence ID" value="NZ_WPIN01000008.1"/>
</dbReference>
<keyword evidence="3" id="KW-1133">Transmembrane helix</keyword>
<reference evidence="5 6" key="1">
    <citation type="submission" date="2019-12" db="EMBL/GenBank/DDBJ databases">
        <title>Spirosoma sp. HMF4905 genome sequencing and assembly.</title>
        <authorList>
            <person name="Kang H."/>
            <person name="Cha I."/>
            <person name="Kim H."/>
            <person name="Joh K."/>
        </authorList>
    </citation>
    <scope>NUCLEOTIDE SEQUENCE [LARGE SCALE GENOMIC DNA]</scope>
    <source>
        <strain evidence="5 6">HMF4905</strain>
    </source>
</reference>
<accession>A0A7K1SFE0</accession>
<dbReference type="GO" id="GO:0016491">
    <property type="term" value="F:oxidoreductase activity"/>
    <property type="evidence" value="ECO:0007669"/>
    <property type="project" value="UniProtKB-KW"/>
</dbReference>
<dbReference type="Pfam" id="PF00881">
    <property type="entry name" value="Nitroreductase"/>
    <property type="match status" value="2"/>
</dbReference>
<dbReference type="Proteomes" id="UP000436006">
    <property type="component" value="Unassembled WGS sequence"/>
</dbReference>
<evidence type="ECO:0000256" key="3">
    <source>
        <dbReference type="SAM" id="Phobius"/>
    </source>
</evidence>
<feature type="transmembrane region" description="Helical" evidence="3">
    <location>
        <begin position="12"/>
        <end position="34"/>
    </location>
</feature>
<dbReference type="AlphaFoldDB" id="A0A7K1SFE0"/>
<organism evidence="5 6">
    <name type="scientific">Spirosoma arboris</name>
    <dbReference type="NCBI Taxonomy" id="2682092"/>
    <lineage>
        <taxon>Bacteria</taxon>
        <taxon>Pseudomonadati</taxon>
        <taxon>Bacteroidota</taxon>
        <taxon>Cytophagia</taxon>
        <taxon>Cytophagales</taxon>
        <taxon>Cytophagaceae</taxon>
        <taxon>Spirosoma</taxon>
    </lineage>
</organism>
<dbReference type="PANTHER" id="PTHR43673:SF10">
    <property type="entry name" value="NADH DEHYDROGENASE_NAD(P)H NITROREDUCTASE XCC3605-RELATED"/>
    <property type="match status" value="1"/>
</dbReference>
<comment type="similarity">
    <text evidence="1">Belongs to the nitroreductase family.</text>
</comment>
<keyword evidence="3" id="KW-0472">Membrane</keyword>
<keyword evidence="3" id="KW-0812">Transmembrane</keyword>
<evidence type="ECO:0000313" key="5">
    <source>
        <dbReference type="EMBL" id="MVM32535.1"/>
    </source>
</evidence>
<dbReference type="Gene3D" id="3.40.109.10">
    <property type="entry name" value="NADH Oxidase"/>
    <property type="match status" value="1"/>
</dbReference>
<evidence type="ECO:0000256" key="1">
    <source>
        <dbReference type="ARBA" id="ARBA00007118"/>
    </source>
</evidence>
<dbReference type="InterPro" id="IPR000415">
    <property type="entry name" value="Nitroreductase-like"/>
</dbReference>